<accession>A0A1Z5JGX4</accession>
<name>A0A1Z5JGX4_FISSO</name>
<dbReference type="AlphaFoldDB" id="A0A1Z5JGX4"/>
<comment type="caution">
    <text evidence="2">The sequence shown here is derived from an EMBL/GenBank/DDBJ whole genome shotgun (WGS) entry which is preliminary data.</text>
</comment>
<evidence type="ECO:0000313" key="3">
    <source>
        <dbReference type="Proteomes" id="UP000198406"/>
    </source>
</evidence>
<keyword evidence="3" id="KW-1185">Reference proteome</keyword>
<reference evidence="2 3" key="1">
    <citation type="journal article" date="2015" name="Plant Cell">
        <title>Oil accumulation by the oleaginous diatom Fistulifera solaris as revealed by the genome and transcriptome.</title>
        <authorList>
            <person name="Tanaka T."/>
            <person name="Maeda Y."/>
            <person name="Veluchamy A."/>
            <person name="Tanaka M."/>
            <person name="Abida H."/>
            <person name="Marechal E."/>
            <person name="Bowler C."/>
            <person name="Muto M."/>
            <person name="Sunaga Y."/>
            <person name="Tanaka M."/>
            <person name="Yoshino T."/>
            <person name="Taniguchi T."/>
            <person name="Fukuda Y."/>
            <person name="Nemoto M."/>
            <person name="Matsumoto M."/>
            <person name="Wong P.S."/>
            <person name="Aburatani S."/>
            <person name="Fujibuchi W."/>
        </authorList>
    </citation>
    <scope>NUCLEOTIDE SEQUENCE [LARGE SCALE GENOMIC DNA]</scope>
    <source>
        <strain evidence="2 3">JPCC DA0580</strain>
    </source>
</reference>
<dbReference type="Proteomes" id="UP000198406">
    <property type="component" value="Unassembled WGS sequence"/>
</dbReference>
<dbReference type="EMBL" id="BDSP01000061">
    <property type="protein sequence ID" value="GAX13253.1"/>
    <property type="molecule type" value="Genomic_DNA"/>
</dbReference>
<evidence type="ECO:0000256" key="1">
    <source>
        <dbReference type="SAM" id="SignalP"/>
    </source>
</evidence>
<proteinExistence type="predicted"/>
<dbReference type="InParanoid" id="A0A1Z5JGX4"/>
<sequence>MKLNILFFLLSASVPVHAFAAHKKSRPPRKTDDLKRFAVKGYNDDAFGLVFLGSLFGGQDFVFASTFVGVSAIAATATNMGYIPSQEARVPGAVAVVNLALSTLLKLTVFKDAATDILPSAMFIDVGVSTASVAWSFTKWKMSQQSEKNQKF</sequence>
<organism evidence="2 3">
    <name type="scientific">Fistulifera solaris</name>
    <name type="common">Oleaginous diatom</name>
    <dbReference type="NCBI Taxonomy" id="1519565"/>
    <lineage>
        <taxon>Eukaryota</taxon>
        <taxon>Sar</taxon>
        <taxon>Stramenopiles</taxon>
        <taxon>Ochrophyta</taxon>
        <taxon>Bacillariophyta</taxon>
        <taxon>Bacillariophyceae</taxon>
        <taxon>Bacillariophycidae</taxon>
        <taxon>Naviculales</taxon>
        <taxon>Naviculaceae</taxon>
        <taxon>Fistulifera</taxon>
    </lineage>
</organism>
<keyword evidence="1" id="KW-0732">Signal</keyword>
<feature type="chain" id="PRO_5012351339" evidence="1">
    <location>
        <begin position="19"/>
        <end position="152"/>
    </location>
</feature>
<protein>
    <submittedName>
        <fullName evidence="2">Uncharacterized protein</fullName>
    </submittedName>
</protein>
<gene>
    <name evidence="2" type="ORF">FisN_17Hh190</name>
</gene>
<feature type="signal peptide" evidence="1">
    <location>
        <begin position="1"/>
        <end position="18"/>
    </location>
</feature>
<evidence type="ECO:0000313" key="2">
    <source>
        <dbReference type="EMBL" id="GAX13253.1"/>
    </source>
</evidence>